<gene>
    <name evidence="2" type="ORF">E3I16_02245</name>
</gene>
<dbReference type="AlphaFoldDB" id="A0A523ZFF4"/>
<dbReference type="InterPro" id="IPR037914">
    <property type="entry name" value="SpoVT-AbrB_sf"/>
</dbReference>
<dbReference type="SMART" id="SM00966">
    <property type="entry name" value="SpoVT_AbrB"/>
    <property type="match status" value="1"/>
</dbReference>
<dbReference type="GO" id="GO:0003677">
    <property type="term" value="F:DNA binding"/>
    <property type="evidence" value="ECO:0007669"/>
    <property type="project" value="UniProtKB-KW"/>
</dbReference>
<evidence type="ECO:0000313" key="3">
    <source>
        <dbReference type="Proteomes" id="UP000316674"/>
    </source>
</evidence>
<keyword evidence="2" id="KW-0238">DNA-binding</keyword>
<reference evidence="2 3" key="1">
    <citation type="submission" date="2019-03" db="EMBL/GenBank/DDBJ databases">
        <title>Metabolic potential of uncultured bacteria and archaea associated with petroleum seepage in deep-sea sediments.</title>
        <authorList>
            <person name="Dong X."/>
            <person name="Hubert C."/>
        </authorList>
    </citation>
    <scope>NUCLEOTIDE SEQUENCE [LARGE SCALE GENOMIC DNA]</scope>
    <source>
        <strain evidence="2">E26_bin6</strain>
    </source>
</reference>
<evidence type="ECO:0000259" key="1">
    <source>
        <dbReference type="SMART" id="SM00966"/>
    </source>
</evidence>
<comment type="caution">
    <text evidence="2">The sequence shown here is derived from an EMBL/GenBank/DDBJ whole genome shotgun (WGS) entry which is preliminary data.</text>
</comment>
<dbReference type="Proteomes" id="UP000316674">
    <property type="component" value="Unassembled WGS sequence"/>
</dbReference>
<dbReference type="NCBIfam" id="TIGR01439">
    <property type="entry name" value="lp_hng_hel_AbrB"/>
    <property type="match status" value="1"/>
</dbReference>
<evidence type="ECO:0000313" key="2">
    <source>
        <dbReference type="EMBL" id="TEU02398.1"/>
    </source>
</evidence>
<protein>
    <submittedName>
        <fullName evidence="2">AbrB/MazE/SpoVT family DNA-binding domain-containing protein</fullName>
    </submittedName>
</protein>
<dbReference type="Gene3D" id="2.10.260.10">
    <property type="match status" value="1"/>
</dbReference>
<accession>A0A523ZFF4</accession>
<organism evidence="2 3">
    <name type="scientific">Aerophobetes bacterium</name>
    <dbReference type="NCBI Taxonomy" id="2030807"/>
    <lineage>
        <taxon>Bacteria</taxon>
        <taxon>Candidatus Aerophobota</taxon>
    </lineage>
</organism>
<dbReference type="Pfam" id="PF04014">
    <property type="entry name" value="MazE_antitoxin"/>
    <property type="match status" value="1"/>
</dbReference>
<name>A0A523ZFF4_UNCAE</name>
<dbReference type="InterPro" id="IPR007159">
    <property type="entry name" value="SpoVT-AbrB_dom"/>
</dbReference>
<dbReference type="SUPFAM" id="SSF89447">
    <property type="entry name" value="AbrB/MazE/MraZ-like"/>
    <property type="match status" value="1"/>
</dbReference>
<dbReference type="EMBL" id="SOHY01000138">
    <property type="protein sequence ID" value="TEU02398.1"/>
    <property type="molecule type" value="Genomic_DNA"/>
</dbReference>
<proteinExistence type="predicted"/>
<sequence>MKNLPVRRYLEMKKRAVVSERGTITIPEPIRKIANIHPGDLIEFEPYKDDIILRRLLVTRAEEEKFMSDDEWDKFEKMVKQQLKNGEYTGYTDFEKAKEHSRRLRK</sequence>
<feature type="domain" description="SpoVT-AbrB" evidence="1">
    <location>
        <begin position="16"/>
        <end position="61"/>
    </location>
</feature>